<accession>A0A9X3SAS3</accession>
<evidence type="ECO:0000256" key="4">
    <source>
        <dbReference type="ARBA" id="ARBA00022691"/>
    </source>
</evidence>
<evidence type="ECO:0000256" key="6">
    <source>
        <dbReference type="PIRSR" id="PIRSR003085-1"/>
    </source>
</evidence>
<dbReference type="PIRSF" id="PIRSF003085">
    <property type="entry name" value="CMAS"/>
    <property type="match status" value="1"/>
</dbReference>
<evidence type="ECO:0000256" key="2">
    <source>
        <dbReference type="ARBA" id="ARBA00022603"/>
    </source>
</evidence>
<protein>
    <submittedName>
        <fullName evidence="7">Cyclopropane-fatty-acyl-phospholipid synthase family protein</fullName>
    </submittedName>
</protein>
<gene>
    <name evidence="7" type="ORF">OJ997_21115</name>
</gene>
<keyword evidence="2" id="KW-0489">Methyltransferase</keyword>
<dbReference type="RefSeq" id="WP_270027208.1">
    <property type="nucleotide sequence ID" value="NZ_JAPDDP010000041.1"/>
</dbReference>
<dbReference type="CDD" id="cd02440">
    <property type="entry name" value="AdoMet_MTases"/>
    <property type="match status" value="1"/>
</dbReference>
<evidence type="ECO:0000313" key="7">
    <source>
        <dbReference type="EMBL" id="MDA0182826.1"/>
    </source>
</evidence>
<dbReference type="Gene3D" id="3.40.50.150">
    <property type="entry name" value="Vaccinia Virus protein VP39"/>
    <property type="match status" value="1"/>
</dbReference>
<keyword evidence="8" id="KW-1185">Reference proteome</keyword>
<dbReference type="PANTHER" id="PTHR43667:SF2">
    <property type="entry name" value="FATTY ACID C-METHYL TRANSFERASE"/>
    <property type="match status" value="1"/>
</dbReference>
<keyword evidence="4" id="KW-0949">S-adenosyl-L-methionine</keyword>
<keyword evidence="5" id="KW-0443">Lipid metabolism</keyword>
<proteinExistence type="inferred from homology"/>
<dbReference type="InterPro" id="IPR050723">
    <property type="entry name" value="CFA/CMAS"/>
</dbReference>
<dbReference type="GO" id="GO:0008610">
    <property type="term" value="P:lipid biosynthetic process"/>
    <property type="evidence" value="ECO:0007669"/>
    <property type="project" value="InterPro"/>
</dbReference>
<comment type="similarity">
    <text evidence="1">Belongs to the CFA/CMAS family.</text>
</comment>
<dbReference type="GO" id="GO:0032259">
    <property type="term" value="P:methylation"/>
    <property type="evidence" value="ECO:0007669"/>
    <property type="project" value="UniProtKB-KW"/>
</dbReference>
<dbReference type="GO" id="GO:0008168">
    <property type="term" value="F:methyltransferase activity"/>
    <property type="evidence" value="ECO:0007669"/>
    <property type="project" value="UniProtKB-KW"/>
</dbReference>
<reference evidence="7" key="1">
    <citation type="submission" date="2022-10" db="EMBL/GenBank/DDBJ databases">
        <title>The WGS of Solirubrobacter phytolaccae KCTC 29190.</title>
        <authorList>
            <person name="Jiang Z."/>
        </authorList>
    </citation>
    <scope>NUCLEOTIDE SEQUENCE</scope>
    <source>
        <strain evidence="7">KCTC 29190</strain>
    </source>
</reference>
<evidence type="ECO:0000313" key="8">
    <source>
        <dbReference type="Proteomes" id="UP001147653"/>
    </source>
</evidence>
<dbReference type="InterPro" id="IPR029063">
    <property type="entry name" value="SAM-dependent_MTases_sf"/>
</dbReference>
<dbReference type="EMBL" id="JAPDDP010000041">
    <property type="protein sequence ID" value="MDA0182826.1"/>
    <property type="molecule type" value="Genomic_DNA"/>
</dbReference>
<organism evidence="7 8">
    <name type="scientific">Solirubrobacter phytolaccae</name>
    <dbReference type="NCBI Taxonomy" id="1404360"/>
    <lineage>
        <taxon>Bacteria</taxon>
        <taxon>Bacillati</taxon>
        <taxon>Actinomycetota</taxon>
        <taxon>Thermoleophilia</taxon>
        <taxon>Solirubrobacterales</taxon>
        <taxon>Solirubrobacteraceae</taxon>
        <taxon>Solirubrobacter</taxon>
    </lineage>
</organism>
<evidence type="ECO:0000256" key="1">
    <source>
        <dbReference type="ARBA" id="ARBA00010815"/>
    </source>
</evidence>
<dbReference type="AlphaFoldDB" id="A0A9X3SAS3"/>
<sequence>MIERVARRLVVALLERIESGQLTLVEGGARRVFGSGSPQATVVVHDPSVWPALARGGKGFAQTFVAGKWDSPDVTAVVEVAARNLGGIDAIRRALTPVREPWQRGRSFLVRNTPLRSREDIAAHYDLGNDLFELMLDETMMYSAAIFERRDMSLAEASRAKLDRICDKLDIQPSDHVLEIGTGWGGFAVHAASTRGCRVTTTTLSREQRDLALARVREAGLEDRVTVLLNDYRELEGQYDKLVSIEMIEAVGWKDFGTFFERCAALIRPEGAMALQAITIDDRLYDVEKAQRSFMNSLIFPNGCLPSVEVIARSVARDSDFRMVDLEDITPHYAETLRRWRANVDATEDRIQALGYDERFLRLWRLYLSFCEAGFTERRIGSVQIVLAKPRWRGQIATAEAVTSPSAVGVAV</sequence>
<dbReference type="SUPFAM" id="SSF53335">
    <property type="entry name" value="S-adenosyl-L-methionine-dependent methyltransferases"/>
    <property type="match status" value="1"/>
</dbReference>
<feature type="active site" evidence="6">
    <location>
        <position position="371"/>
    </location>
</feature>
<evidence type="ECO:0000256" key="3">
    <source>
        <dbReference type="ARBA" id="ARBA00022679"/>
    </source>
</evidence>
<comment type="caution">
    <text evidence="7">The sequence shown here is derived from an EMBL/GenBank/DDBJ whole genome shotgun (WGS) entry which is preliminary data.</text>
</comment>
<dbReference type="Proteomes" id="UP001147653">
    <property type="component" value="Unassembled WGS sequence"/>
</dbReference>
<keyword evidence="3" id="KW-0808">Transferase</keyword>
<name>A0A9X3SAS3_9ACTN</name>
<dbReference type="Pfam" id="PF02353">
    <property type="entry name" value="CMAS"/>
    <property type="match status" value="1"/>
</dbReference>
<dbReference type="PANTHER" id="PTHR43667">
    <property type="entry name" value="CYCLOPROPANE-FATTY-ACYL-PHOSPHOLIPID SYNTHASE"/>
    <property type="match status" value="1"/>
</dbReference>
<evidence type="ECO:0000256" key="5">
    <source>
        <dbReference type="ARBA" id="ARBA00023098"/>
    </source>
</evidence>
<dbReference type="InterPro" id="IPR003333">
    <property type="entry name" value="CMAS"/>
</dbReference>